<evidence type="ECO:0000259" key="8">
    <source>
        <dbReference type="PROSITE" id="PS51820"/>
    </source>
</evidence>
<keyword evidence="7" id="KW-0732">Signal</keyword>
<organism evidence="9 10">
    <name type="scientific">Pseudomonas oryzihabitans</name>
    <dbReference type="NCBI Taxonomy" id="47885"/>
    <lineage>
        <taxon>Bacteria</taxon>
        <taxon>Pseudomonadati</taxon>
        <taxon>Pseudomonadota</taxon>
        <taxon>Gammaproteobacteria</taxon>
        <taxon>Pseudomonadales</taxon>
        <taxon>Pseudomonadaceae</taxon>
        <taxon>Pseudomonas</taxon>
    </lineage>
</organism>
<dbReference type="Pfam" id="PF07691">
    <property type="entry name" value="PA14"/>
    <property type="match status" value="1"/>
</dbReference>
<dbReference type="RefSeq" id="WP_074583967.1">
    <property type="nucleotide sequence ID" value="NZ_FMWB01000005.1"/>
</dbReference>
<dbReference type="Proteomes" id="UP000183046">
    <property type="component" value="Unassembled WGS sequence"/>
</dbReference>
<dbReference type="SUPFAM" id="SSF50998">
    <property type="entry name" value="Quinoprotein alcohol dehydrogenase-like"/>
    <property type="match status" value="1"/>
</dbReference>
<evidence type="ECO:0000256" key="6">
    <source>
        <dbReference type="ARBA" id="ARBA00023263"/>
    </source>
</evidence>
<comment type="similarity">
    <text evidence="2">Belongs to the PilY1 family.</text>
</comment>
<dbReference type="PROSITE" id="PS51820">
    <property type="entry name" value="PA14"/>
    <property type="match status" value="1"/>
</dbReference>
<dbReference type="SMART" id="SM00758">
    <property type="entry name" value="PA14"/>
    <property type="match status" value="1"/>
</dbReference>
<dbReference type="InterPro" id="IPR037524">
    <property type="entry name" value="PA14/GLEYA"/>
</dbReference>
<keyword evidence="6" id="KW-0281">Fimbrium</keyword>
<keyword evidence="4" id="KW-0479">Metal-binding</keyword>
<feature type="signal peptide" evidence="7">
    <location>
        <begin position="1"/>
        <end position="23"/>
    </location>
</feature>
<feature type="chain" id="PRO_5043144885" evidence="7">
    <location>
        <begin position="24"/>
        <end position="1711"/>
    </location>
</feature>
<evidence type="ECO:0000256" key="4">
    <source>
        <dbReference type="ARBA" id="ARBA00022723"/>
    </source>
</evidence>
<dbReference type="InterPro" id="IPR008707">
    <property type="entry name" value="B-propeller_PilY1"/>
</dbReference>
<dbReference type="GO" id="GO:0046872">
    <property type="term" value="F:metal ion binding"/>
    <property type="evidence" value="ECO:0007669"/>
    <property type="project" value="UniProtKB-KW"/>
</dbReference>
<dbReference type="InterPro" id="IPR011047">
    <property type="entry name" value="Quinoprotein_ADH-like_sf"/>
</dbReference>
<evidence type="ECO:0000256" key="2">
    <source>
        <dbReference type="ARBA" id="ARBA00008387"/>
    </source>
</evidence>
<keyword evidence="5" id="KW-0106">Calcium</keyword>
<keyword evidence="3" id="KW-1029">Fimbrium biogenesis</keyword>
<protein>
    <submittedName>
        <fullName evidence="9">Type IV pilus assembly protein PilY1</fullName>
    </submittedName>
</protein>
<dbReference type="GO" id="GO:0009289">
    <property type="term" value="C:pilus"/>
    <property type="evidence" value="ECO:0007669"/>
    <property type="project" value="UniProtKB-SubCell"/>
</dbReference>
<proteinExistence type="inferred from homology"/>
<dbReference type="InterPro" id="IPR011658">
    <property type="entry name" value="PA14_dom"/>
</dbReference>
<dbReference type="eggNOG" id="COG3419">
    <property type="taxonomic scope" value="Bacteria"/>
</dbReference>
<comment type="subcellular location">
    <subcellularLocation>
        <location evidence="1">Fimbrium</location>
    </subcellularLocation>
</comment>
<evidence type="ECO:0000256" key="1">
    <source>
        <dbReference type="ARBA" id="ARBA00004561"/>
    </source>
</evidence>
<evidence type="ECO:0000313" key="10">
    <source>
        <dbReference type="Proteomes" id="UP000183046"/>
    </source>
</evidence>
<evidence type="ECO:0000256" key="3">
    <source>
        <dbReference type="ARBA" id="ARBA00022558"/>
    </source>
</evidence>
<dbReference type="Pfam" id="PF05567">
    <property type="entry name" value="T4P_PilY1"/>
    <property type="match status" value="1"/>
</dbReference>
<dbReference type="EMBL" id="FMWB01000005">
    <property type="protein sequence ID" value="SCZ35129.1"/>
    <property type="molecule type" value="Genomic_DNA"/>
</dbReference>
<sequence length="1711" mass="183427">MKTFLARSLITVGALVSPLLSSAADDVNVAQSPLFVTDSVPPLNLLVMGRDHKLFYEAYNDASDLNGDGILDIGYKGYKTKADKGIDYYGYFNSKLCYTYTSNRFVPTGVGSGTTGKECTGQWSGDFLNYIATSRMDALRKVLFGGYRSTDDATTTVLQGAHIPQDAHTWGKEYTSVAVDGYDISKFTPLKAPTVGYRHLIAVASLSETGVPQMRVLTNVNLRIWNWVSIERPVGGDECVNASGARIICTNAGPKNGWTLIPPETFTNLKISTWAKSNNTHPANAAGMTTLFNTDGQNSRLCGSKAISNGIYAPGSNNNPFNGAVTSGKQTCGNDYYITEITGTIKVDTTGTYKISVDGDDAVEVKLGGTTVGWYGGHGPLDSGSDAHSGSVSLQAGVSYDIVFRHEEVDGGDSWGLYWQTPAGIPENAKRVDYNVQVEVCPSDVGNTSNSALRESNCRLYLKGNYKPTGILHDYGETDKMYFGLLTGSYKNHFYGGVLRSNIQSFARELTLSTGQFCLNGNCGAGNDVSGIVDTINKFRTVGFTYYNSNGTNNFQYDQDGCGYNRNPTSNLATDPCYMWGTPTAEMMYEALRYFAGASGPTPSFAYSKTTTTPDSRLGLSQPDWLPPYSKGNGGSGYPRCSVPAMTVLSDINPNYDWKLPGSRWDNTTDGSGNPKSISDLNVSTETDAIGAAEGLNDTKVFIGETESAADSAPTQKTLTALSRVRGLAPEEPGKQGTYYSAGIARFGAMHNIGGSKPLLTYAVALASPFPKIEFPVGDNKITLVPFAKSVQNPGQNQYQATNQIADFYVQKLANTTTANTDSTVNGGRPYAEFRINWEDSEEGADFDMDAIVLYTLAVAPDPNEGGKLKLNITLTSEYAAGGAQQHMGYTISGTDKDGLYLEVCDLRDGTVNNGQRNVCDSQTAYRLNTPPNRPAGWCIANLDNPECKGLPPTAVRQFSATGVGAGVLKDPLWYAAKYGTTGNWDTDGDQVPDNYLLVTNALTLKDQLAKAFNSIVQKNSSVTRVTVQGGQTDDTGLGNRVVYRTSFNADGWTGDLIRDTYKSDGKTINSTIRANFPDGRVVKMVSADGKSLQDFSYANLKDRNFDGTNLRDSLDSAPSGNRDGQGADRVRFLLGQCTSSGCPNFRTRTSLLGDIVNSSPVLVGPAQYLAYRIGKVDGTEASYAAFQKTQASRRAQIYVGANDGMLHAFDAVTLKETFAFVPTPVIPNLNRLMAKDYGTANLAHHYYVDGPITVRDVYFKSDSTWRTVLVGTLGGGGRGLFALDITDPDPAKIKLLWEFTSDSAATLDAATKLSNLGYSFGKPSIERLHDGNWAALFGNGYYSANANSGKAILYALKIEDGTLIKALEAKSPTGGSNGLSTIQAADYNADIVTDAAYAGDLLGNLWRFDLFKPTSADTPFARDNDGADSARSFQVAFGGAPLYRATTNDQTTGSGAGKPQAITVAPVLIQHPTLTGYLVAFGTGRYLGVNDKVSPFDVQTVYGVWDRWTLGQTTTDNMVKTRNRSSLQQQTLTAATYSNNGVTRNVRLLSANPINWYKASGETDADVDRSGWYVDLKLVGSTTNTGERVVFPLRTLGDALVFTSITPNADPCSAGLDSILYATDAKAGGRTLHNVFDLNNDGRIDGADSLSSGSISGTDGTIGDNSLTGTRTGNTNLPTLICDSSGNCISATTGPAANGRQSWRMLLPAQ</sequence>
<evidence type="ECO:0000256" key="5">
    <source>
        <dbReference type="ARBA" id="ARBA00022837"/>
    </source>
</evidence>
<reference evidence="10" key="1">
    <citation type="submission" date="2016-10" db="EMBL/GenBank/DDBJ databases">
        <authorList>
            <person name="de Groot N.N."/>
        </authorList>
    </citation>
    <scope>NUCLEOTIDE SEQUENCE [LARGE SCALE GENOMIC DNA]</scope>
    <source>
        <strain evidence="10">DSM 15758</strain>
    </source>
</reference>
<dbReference type="Gene3D" id="3.90.182.10">
    <property type="entry name" value="Toxin - Anthrax Protective Antigen,domain 1"/>
    <property type="match status" value="1"/>
</dbReference>
<name>A0A1G5NEH9_9PSED</name>
<dbReference type="OrthoDB" id="7156875at2"/>
<accession>A0A1G5NEH9</accession>
<evidence type="ECO:0000256" key="7">
    <source>
        <dbReference type="SAM" id="SignalP"/>
    </source>
</evidence>
<gene>
    <name evidence="9" type="ORF">SAMN05216279_105198</name>
</gene>
<dbReference type="SUPFAM" id="SSF56988">
    <property type="entry name" value="Anthrax protective antigen"/>
    <property type="match status" value="1"/>
</dbReference>
<evidence type="ECO:0000313" key="9">
    <source>
        <dbReference type="EMBL" id="SCZ35129.1"/>
    </source>
</evidence>
<comment type="caution">
    <text evidence="9">The sequence shown here is derived from an EMBL/GenBank/DDBJ whole genome shotgun (WGS) entry which is preliminary data.</text>
</comment>
<feature type="domain" description="PA14" evidence="8">
    <location>
        <begin position="282"/>
        <end position="434"/>
    </location>
</feature>